<gene>
    <name evidence="6 8" type="primary">glnD</name>
    <name evidence="8" type="ORF">G4L39_10235</name>
</gene>
<dbReference type="Proteomes" id="UP000477311">
    <property type="component" value="Unassembled WGS sequence"/>
</dbReference>
<dbReference type="RefSeq" id="WP_165107992.1">
    <property type="nucleotide sequence ID" value="NZ_JAAKYA010000071.1"/>
</dbReference>
<dbReference type="PANTHER" id="PTHR47320">
    <property type="entry name" value="BIFUNCTIONAL URIDYLYLTRANSFERASE/URIDYLYL-REMOVING ENZYME"/>
    <property type="match status" value="1"/>
</dbReference>
<comment type="caution">
    <text evidence="8">The sequence shown here is derived from an EMBL/GenBank/DDBJ whole genome shotgun (WGS) entry which is preliminary data.</text>
</comment>
<dbReference type="EMBL" id="JAAKYA010000071">
    <property type="protein sequence ID" value="NGO39769.1"/>
    <property type="molecule type" value="Genomic_DNA"/>
</dbReference>
<accession>A0A6M1RQF0</accession>
<dbReference type="CDD" id="cd04899">
    <property type="entry name" value="ACT_ACR-UUR-like_2"/>
    <property type="match status" value="1"/>
</dbReference>
<dbReference type="GO" id="GO:0008773">
    <property type="term" value="F:[protein-PII] uridylyltransferase activity"/>
    <property type="evidence" value="ECO:0007669"/>
    <property type="project" value="UniProtKB-UniRule"/>
</dbReference>
<evidence type="ECO:0000256" key="1">
    <source>
        <dbReference type="ARBA" id="ARBA00022679"/>
    </source>
</evidence>
<name>A0A6M1RQF0_9BACT</name>
<keyword evidence="1 6" id="KW-0808">Transferase</keyword>
<organism evidence="8 9">
    <name type="scientific">Limisphaera ngatamarikiensis</name>
    <dbReference type="NCBI Taxonomy" id="1324935"/>
    <lineage>
        <taxon>Bacteria</taxon>
        <taxon>Pseudomonadati</taxon>
        <taxon>Verrucomicrobiota</taxon>
        <taxon>Verrucomicrobiia</taxon>
        <taxon>Limisphaerales</taxon>
        <taxon>Limisphaeraceae</taxon>
        <taxon>Limisphaera</taxon>
    </lineage>
</organism>
<protein>
    <recommendedName>
        <fullName evidence="6">Bifunctional uridylyltransferase/uridylyl-removing enzyme</fullName>
        <shortName evidence="6">UTase/UR</shortName>
    </recommendedName>
    <alternativeName>
        <fullName evidence="6">Bifunctional [protein-PII] modification enzyme</fullName>
    </alternativeName>
    <alternativeName>
        <fullName evidence="6">Bifunctional nitrogen sensor protein</fullName>
    </alternativeName>
    <domain>
        <recommendedName>
            <fullName evidence="6">[Protein-PII] uridylyltransferase</fullName>
            <shortName evidence="6">PII uridylyltransferase</shortName>
            <shortName evidence="6">UTase</shortName>
            <ecNumber evidence="6">2.7.7.59</ecNumber>
        </recommendedName>
    </domain>
    <domain>
        <recommendedName>
            <fullName evidence="6">[Protein-PII]-UMP uridylyl-removing enzyme</fullName>
            <shortName evidence="6">UR</shortName>
            <ecNumber evidence="6">3.1.4.-</ecNumber>
        </recommendedName>
    </domain>
</protein>
<dbReference type="SUPFAM" id="SSF81891">
    <property type="entry name" value="Poly A polymerase C-terminal region-like"/>
    <property type="match status" value="1"/>
</dbReference>
<dbReference type="PANTHER" id="PTHR47320:SF1">
    <property type="entry name" value="BIFUNCTIONAL URIDYLYLTRANSFERASE_URIDYLYL-REMOVING ENZYME"/>
    <property type="match status" value="1"/>
</dbReference>
<reference evidence="8 9" key="1">
    <citation type="submission" date="2020-02" db="EMBL/GenBank/DDBJ databases">
        <title>Draft genome sequence of Limisphaera ngatamarikiensis NGM72.4T, a thermophilic Verrucomicrobia grouped in subdivision 3.</title>
        <authorList>
            <person name="Carere C.R."/>
            <person name="Steen J."/>
            <person name="Hugenholtz P."/>
            <person name="Stott M.B."/>
        </authorList>
    </citation>
    <scope>NUCLEOTIDE SEQUENCE [LARGE SCALE GENOMIC DNA]</scope>
    <source>
        <strain evidence="8 9">NGM72.4</strain>
    </source>
</reference>
<comment type="cofactor">
    <cofactor evidence="6">
        <name>Mg(2+)</name>
        <dbReference type="ChEBI" id="CHEBI:18420"/>
    </cofactor>
</comment>
<dbReference type="Gene3D" id="1.10.3090.10">
    <property type="entry name" value="cca-adding enzyme, domain 2"/>
    <property type="match status" value="1"/>
</dbReference>
<dbReference type="EC" id="3.1.4.-" evidence="6"/>
<evidence type="ECO:0000256" key="3">
    <source>
        <dbReference type="ARBA" id="ARBA00022801"/>
    </source>
</evidence>
<evidence type="ECO:0000256" key="4">
    <source>
        <dbReference type="ARBA" id="ARBA00022842"/>
    </source>
</evidence>
<dbReference type="Pfam" id="PF24931">
    <property type="entry name" value="ACT_ACR9_3rd"/>
    <property type="match status" value="1"/>
</dbReference>
<dbReference type="GO" id="GO:0008081">
    <property type="term" value="F:phosphoric diester hydrolase activity"/>
    <property type="evidence" value="ECO:0007669"/>
    <property type="project" value="UniProtKB-UniRule"/>
</dbReference>
<dbReference type="NCBIfam" id="TIGR01693">
    <property type="entry name" value="UTase_glnD"/>
    <property type="match status" value="1"/>
</dbReference>
<dbReference type="Pfam" id="PF08335">
    <property type="entry name" value="GlnD_UR_UTase"/>
    <property type="match status" value="1"/>
</dbReference>
<feature type="domain" description="ACT" evidence="7">
    <location>
        <begin position="850"/>
        <end position="924"/>
    </location>
</feature>
<dbReference type="CDD" id="cd05401">
    <property type="entry name" value="NT_GlnE_GlnD_like"/>
    <property type="match status" value="1"/>
</dbReference>
<evidence type="ECO:0000313" key="9">
    <source>
        <dbReference type="Proteomes" id="UP000477311"/>
    </source>
</evidence>
<dbReference type="CDD" id="cd04900">
    <property type="entry name" value="ACT_UUR-like_1"/>
    <property type="match status" value="1"/>
</dbReference>
<dbReference type="GO" id="GO:0006808">
    <property type="term" value="P:regulation of nitrogen utilization"/>
    <property type="evidence" value="ECO:0007669"/>
    <property type="project" value="UniProtKB-UniRule"/>
</dbReference>
<feature type="domain" description="ACT" evidence="7">
    <location>
        <begin position="735"/>
        <end position="824"/>
    </location>
</feature>
<comment type="caution">
    <text evidence="6">Lacks conserved residue(s) required for the propagation of feature annotation.</text>
</comment>
<dbReference type="InterPro" id="IPR045865">
    <property type="entry name" value="ACT-like_dom_sf"/>
</dbReference>
<comment type="function">
    <text evidence="6">Modifies, by uridylylation and deuridylylation, the PII regulatory proteins (GlnB and homologs), in response to the nitrogen status of the cell that GlnD senses through the glutamine level. Under low glutamine levels, catalyzes the conversion of the PII proteins and UTP to PII-UMP and PPi, while under higher glutamine levels, GlnD hydrolyzes PII-UMP to PII and UMP (deuridylylation). Thus, controls uridylylation state and activity of the PII proteins, and plays an important role in the regulation of nitrogen metabolism.</text>
</comment>
<dbReference type="AlphaFoldDB" id="A0A6M1RQF0"/>
<dbReference type="PROSITE" id="PS51671">
    <property type="entry name" value="ACT"/>
    <property type="match status" value="2"/>
</dbReference>
<dbReference type="SUPFAM" id="SSF81301">
    <property type="entry name" value="Nucleotidyltransferase"/>
    <property type="match status" value="1"/>
</dbReference>
<dbReference type="SUPFAM" id="SSF81593">
    <property type="entry name" value="Nucleotidyltransferase substrate binding subunit/domain"/>
    <property type="match status" value="1"/>
</dbReference>
<evidence type="ECO:0000256" key="6">
    <source>
        <dbReference type="HAMAP-Rule" id="MF_00277"/>
    </source>
</evidence>
<dbReference type="PIRSF" id="PIRSF006288">
    <property type="entry name" value="PII_uridyltransf"/>
    <property type="match status" value="1"/>
</dbReference>
<dbReference type="Gene3D" id="3.30.70.260">
    <property type="match status" value="1"/>
</dbReference>
<dbReference type="InterPro" id="IPR002912">
    <property type="entry name" value="ACT_dom"/>
</dbReference>
<sequence>MEDWLEQIEAEAAVRLRLGAGRTVAEELDRFRAFLKRQTQRLRMWHRRGGGGREVCQARAHLYDVLLRQLWEASVQRLLSGGISALPEITLVAVGGYGRGELNPFSDLDFMLLHDGAVVGDSVPSGPMQELLNGVLYPLWDLGVKVGHAVRTLDEAVAVANSDMQSKTALLEARWIVGDLGLFDRFQRALQSRAIRGKEREYIAARLEDQAARRARYGNSPCMQEPNLKNGCGGLRDYQNLLWMARVKFGVRSLGELEATGRLTPGERKALESAHDFLLRVRTELHYQLNRAGDVLGKNLQPAVALALGYEDRSPSRRIERFMRELYTHTRNIHLITRTLEEQWALVPPPGPRQRRLRTRWLRREPRERVVDGFLFEDGRVRATSEWVFQEQPRRLMRVFLHAQQRGCRLHPDLIRLIRQHLRYVNRTFLHDAHVSETFLAILDQRGNVGATLRAMHEVGLLGKYIPEFGRLTCLVQHEFYHQYTADEHTLVCIEQLDRVWHATEPPYRQYAPLLQQLERPWLLYLALLLHDTGRHGSQGPHAVASAQLAGRVARRLGLDRPSTEALQRLIEHHLLMATLSQRRDLEDPAVIQRFAAQVGDLATLQRLTLLTFVDALATSGDLWNGFKDALLRQLYEKTVPLLSGDTRFLLATQKRKESLLAQVRHHRPDHLGEDEIAAHFDGLPARYFEIRTASEILEDLELVHRFLRLQIAVEERALEPVIGWHDDVDRGCAAVKVCTWDRERLFSLITGAFSAAGLNILTARIFTRADDIALDAFHVTDARTGGLPAPEQKQQFQDVLTRLLRGEALNLPALIARHRRLRPLYQGYEGESIATRVRFDSETSDLYTLVEIETEDRVGLLYDITRLLAEARLNIASAVICTERGAAIDTFYVTDRQGQKWTDPAAQQQLARRLGRMLDGARS</sequence>
<keyword evidence="5 6" id="KW-0511">Multifunctional enzyme</keyword>
<keyword evidence="4 6" id="KW-0460">Magnesium</keyword>
<evidence type="ECO:0000256" key="5">
    <source>
        <dbReference type="ARBA" id="ARBA00023268"/>
    </source>
</evidence>
<feature type="region of interest" description="Uridylyltransferase" evidence="6">
    <location>
        <begin position="1"/>
        <end position="369"/>
    </location>
</feature>
<comment type="activity regulation">
    <text evidence="6">Uridylyltransferase (UTase) activity is inhibited by glutamine, while glutamine activates uridylyl-removing (UR) activity.</text>
</comment>
<comment type="domain">
    <text evidence="6">Has four distinct domains: an N-terminal nucleotidyltransferase (NT) domain responsible for UTase activity, a central HD domain that encodes UR activity, and two C-terminal ACT domains that seem to have a role in glutamine sensing.</text>
</comment>
<dbReference type="HAMAP" id="MF_00277">
    <property type="entry name" value="PII_uridylyl_transf"/>
    <property type="match status" value="1"/>
</dbReference>
<proteinExistence type="inferred from homology"/>
<dbReference type="EC" id="2.7.7.59" evidence="6"/>
<keyword evidence="9" id="KW-1185">Reference proteome</keyword>
<dbReference type="InterPro" id="IPR010043">
    <property type="entry name" value="UTase/UR"/>
</dbReference>
<evidence type="ECO:0000259" key="7">
    <source>
        <dbReference type="PROSITE" id="PS51671"/>
    </source>
</evidence>
<dbReference type="InterPro" id="IPR013546">
    <property type="entry name" value="PII_UdlTrfase/GS_AdlTrfase"/>
</dbReference>
<comment type="catalytic activity">
    <reaction evidence="6">
        <text>[protein-PII]-uridylyl-L-tyrosine + H2O = [protein-PII]-L-tyrosine + UMP + H(+)</text>
        <dbReference type="Rhea" id="RHEA:48600"/>
        <dbReference type="Rhea" id="RHEA-COMP:12147"/>
        <dbReference type="Rhea" id="RHEA-COMP:12148"/>
        <dbReference type="ChEBI" id="CHEBI:15377"/>
        <dbReference type="ChEBI" id="CHEBI:15378"/>
        <dbReference type="ChEBI" id="CHEBI:46858"/>
        <dbReference type="ChEBI" id="CHEBI:57865"/>
        <dbReference type="ChEBI" id="CHEBI:90602"/>
    </reaction>
</comment>
<keyword evidence="3 6" id="KW-0378">Hydrolase</keyword>
<evidence type="ECO:0000313" key="8">
    <source>
        <dbReference type="EMBL" id="NGO39769.1"/>
    </source>
</evidence>
<dbReference type="Gene3D" id="1.20.120.330">
    <property type="entry name" value="Nucleotidyltransferases domain 2"/>
    <property type="match status" value="1"/>
</dbReference>
<comment type="similarity">
    <text evidence="6">Belongs to the GlnD family.</text>
</comment>
<dbReference type="InterPro" id="IPR043519">
    <property type="entry name" value="NT_sf"/>
</dbReference>
<dbReference type="SUPFAM" id="SSF55021">
    <property type="entry name" value="ACT-like"/>
    <property type="match status" value="2"/>
</dbReference>
<evidence type="ECO:0000256" key="2">
    <source>
        <dbReference type="ARBA" id="ARBA00022695"/>
    </source>
</evidence>
<dbReference type="Gene3D" id="3.30.460.10">
    <property type="entry name" value="Beta Polymerase, domain 2"/>
    <property type="match status" value="1"/>
</dbReference>
<comment type="catalytic activity">
    <reaction evidence="6">
        <text>[protein-PII]-L-tyrosine + UTP = [protein-PII]-uridylyl-L-tyrosine + diphosphate</text>
        <dbReference type="Rhea" id="RHEA:13673"/>
        <dbReference type="Rhea" id="RHEA-COMP:12147"/>
        <dbReference type="Rhea" id="RHEA-COMP:12148"/>
        <dbReference type="ChEBI" id="CHEBI:33019"/>
        <dbReference type="ChEBI" id="CHEBI:46398"/>
        <dbReference type="ChEBI" id="CHEBI:46858"/>
        <dbReference type="ChEBI" id="CHEBI:90602"/>
        <dbReference type="EC" id="2.7.7.59"/>
    </reaction>
</comment>
<keyword evidence="2 6" id="KW-0548">Nucleotidyltransferase</keyword>